<dbReference type="EMBL" id="LNXU01000002">
    <property type="protein sequence ID" value="KTC77311.1"/>
    <property type="molecule type" value="Genomic_DNA"/>
</dbReference>
<evidence type="ECO:0000256" key="4">
    <source>
        <dbReference type="ARBA" id="ARBA00023239"/>
    </source>
</evidence>
<dbReference type="CDD" id="cd06578">
    <property type="entry name" value="HemD"/>
    <property type="match status" value="1"/>
</dbReference>
<dbReference type="PATRIC" id="fig|447.4.peg.286"/>
<dbReference type="SUPFAM" id="SSF69618">
    <property type="entry name" value="HemD-like"/>
    <property type="match status" value="1"/>
</dbReference>
<dbReference type="EC" id="4.2.1.75" evidence="3 9"/>
<dbReference type="AlphaFoldDB" id="A0A0W0S1B2"/>
<dbReference type="GO" id="GO:0004852">
    <property type="term" value="F:uroporphyrinogen-III synthase activity"/>
    <property type="evidence" value="ECO:0007669"/>
    <property type="project" value="UniProtKB-UniRule"/>
</dbReference>
<dbReference type="InterPro" id="IPR036108">
    <property type="entry name" value="4pyrrol_syn_uPrphyn_synt_sf"/>
</dbReference>
<keyword evidence="5 9" id="KW-0627">Porphyrin biosynthesis</keyword>
<dbReference type="InterPro" id="IPR003754">
    <property type="entry name" value="4pyrrol_synth_uPrphyn_synth"/>
</dbReference>
<protein>
    <recommendedName>
        <fullName evidence="7 9">Uroporphyrinogen-III synthase</fullName>
        <ecNumber evidence="3 9">4.2.1.75</ecNumber>
    </recommendedName>
</protein>
<comment type="function">
    <text evidence="6 9">Catalyzes cyclization of the linear tetrapyrrole, hydroxymethylbilane, to the macrocyclic uroporphyrinogen III.</text>
</comment>
<feature type="domain" description="Tetrapyrrole biosynthesis uroporphyrinogen III synthase" evidence="10">
    <location>
        <begin position="21"/>
        <end position="236"/>
    </location>
</feature>
<dbReference type="RefSeq" id="WP_058457966.1">
    <property type="nucleotide sequence ID" value="NZ_CAAAIY010000003.1"/>
</dbReference>
<dbReference type="PANTHER" id="PTHR38042">
    <property type="entry name" value="UROPORPHYRINOGEN-III SYNTHASE, CHLOROPLASTIC"/>
    <property type="match status" value="1"/>
</dbReference>
<evidence type="ECO:0000256" key="2">
    <source>
        <dbReference type="ARBA" id="ARBA00008133"/>
    </source>
</evidence>
<proteinExistence type="inferred from homology"/>
<evidence type="ECO:0000256" key="6">
    <source>
        <dbReference type="ARBA" id="ARBA00037589"/>
    </source>
</evidence>
<evidence type="ECO:0000256" key="1">
    <source>
        <dbReference type="ARBA" id="ARBA00004772"/>
    </source>
</evidence>
<reference evidence="11 12" key="1">
    <citation type="submission" date="2015-11" db="EMBL/GenBank/DDBJ databases">
        <title>Genomic analysis of 38 Legionella species identifies large and diverse effector repertoires.</title>
        <authorList>
            <person name="Burstein D."/>
            <person name="Amaro F."/>
            <person name="Zusman T."/>
            <person name="Lifshitz Z."/>
            <person name="Cohen O."/>
            <person name="Gilbert J.A."/>
            <person name="Pupko T."/>
            <person name="Shuman H.A."/>
            <person name="Segal G."/>
        </authorList>
    </citation>
    <scope>NUCLEOTIDE SEQUENCE [LARGE SCALE GENOMIC DNA]</scope>
    <source>
        <strain evidence="11 12">WIGA</strain>
    </source>
</reference>
<evidence type="ECO:0000256" key="7">
    <source>
        <dbReference type="ARBA" id="ARBA00040167"/>
    </source>
</evidence>
<comment type="catalytic activity">
    <reaction evidence="8 9">
        <text>hydroxymethylbilane = uroporphyrinogen III + H2O</text>
        <dbReference type="Rhea" id="RHEA:18965"/>
        <dbReference type="ChEBI" id="CHEBI:15377"/>
        <dbReference type="ChEBI" id="CHEBI:57308"/>
        <dbReference type="ChEBI" id="CHEBI:57845"/>
        <dbReference type="EC" id="4.2.1.75"/>
    </reaction>
</comment>
<evidence type="ECO:0000256" key="3">
    <source>
        <dbReference type="ARBA" id="ARBA00013109"/>
    </source>
</evidence>
<evidence type="ECO:0000313" key="12">
    <source>
        <dbReference type="Proteomes" id="UP000054695"/>
    </source>
</evidence>
<evidence type="ECO:0000259" key="10">
    <source>
        <dbReference type="Pfam" id="PF02602"/>
    </source>
</evidence>
<evidence type="ECO:0000256" key="9">
    <source>
        <dbReference type="RuleBase" id="RU366031"/>
    </source>
</evidence>
<dbReference type="Gene3D" id="3.40.50.10090">
    <property type="match status" value="2"/>
</dbReference>
<keyword evidence="4 9" id="KW-0456">Lyase</keyword>
<dbReference type="GO" id="GO:0006782">
    <property type="term" value="P:protoporphyrinogen IX biosynthetic process"/>
    <property type="evidence" value="ECO:0007669"/>
    <property type="project" value="UniProtKB-UniRule"/>
</dbReference>
<dbReference type="UniPathway" id="UPA00251">
    <property type="reaction ID" value="UER00320"/>
</dbReference>
<dbReference type="STRING" id="447.Lboz_0264"/>
<comment type="pathway">
    <text evidence="1 9">Porphyrin-containing compound metabolism; protoporphyrin-IX biosynthesis; coproporphyrinogen-III from 5-aminolevulinate: step 3/4.</text>
</comment>
<organism evidence="11 12">
    <name type="scientific">Legionella bozemanae</name>
    <name type="common">Fluoribacter bozemanae</name>
    <dbReference type="NCBI Taxonomy" id="447"/>
    <lineage>
        <taxon>Bacteria</taxon>
        <taxon>Pseudomonadati</taxon>
        <taxon>Pseudomonadota</taxon>
        <taxon>Gammaproteobacteria</taxon>
        <taxon>Legionellales</taxon>
        <taxon>Legionellaceae</taxon>
        <taxon>Legionella</taxon>
    </lineage>
</organism>
<dbReference type="Proteomes" id="UP000054695">
    <property type="component" value="Unassembled WGS sequence"/>
</dbReference>
<accession>A0A0W0S1B2</accession>
<evidence type="ECO:0000256" key="5">
    <source>
        <dbReference type="ARBA" id="ARBA00023244"/>
    </source>
</evidence>
<gene>
    <name evidence="11" type="primary">hemD</name>
    <name evidence="11" type="ORF">Lboz_0264</name>
</gene>
<comment type="similarity">
    <text evidence="2 9">Belongs to the uroporphyrinogen-III synthase family.</text>
</comment>
<dbReference type="Pfam" id="PF02602">
    <property type="entry name" value="HEM4"/>
    <property type="match status" value="1"/>
</dbReference>
<sequence length="252" mass="28707">MSSSLHGLCILNTRPREQARQLSQSIRAAGGVAIELPTLKIEAANSNWINSLPNLEKVDQAIFISANAVYYCFTQLNQRHIKWPSSIQVIAIGQGSAAALQKFGIRVSAVPEVPDSEHLLALKTLQQPEKQNVLLFKGEGGRPLIEEQLMQRGAKLITLKVYQRVIPQISRQFIESIWRDDLVDIILLTSEQSLHNLFKLFDKEAHDWLRNKKWLIISERLAQIASSMKIRNIRVCTPNRVMNTLFDYRNKD</sequence>
<dbReference type="GO" id="GO:0006780">
    <property type="term" value="P:uroporphyrinogen III biosynthetic process"/>
    <property type="evidence" value="ECO:0007669"/>
    <property type="project" value="UniProtKB-UniRule"/>
</dbReference>
<keyword evidence="12" id="KW-1185">Reference proteome</keyword>
<comment type="caution">
    <text evidence="11">The sequence shown here is derived from an EMBL/GenBank/DDBJ whole genome shotgun (WGS) entry which is preliminary data.</text>
</comment>
<evidence type="ECO:0000256" key="8">
    <source>
        <dbReference type="ARBA" id="ARBA00048617"/>
    </source>
</evidence>
<dbReference type="PANTHER" id="PTHR38042:SF1">
    <property type="entry name" value="UROPORPHYRINOGEN-III SYNTHASE, CHLOROPLASTIC"/>
    <property type="match status" value="1"/>
</dbReference>
<name>A0A0W0S1B2_LEGBO</name>
<dbReference type="InterPro" id="IPR039793">
    <property type="entry name" value="UROS/Hem4"/>
</dbReference>
<evidence type="ECO:0000313" key="11">
    <source>
        <dbReference type="EMBL" id="KTC77311.1"/>
    </source>
</evidence>
<dbReference type="OrthoDB" id="9787650at2"/>